<comment type="catalytic activity">
    <reaction evidence="5 6">
        <text>cytidine(34) in tRNA(Ile2) + L-lysine + ATP = lysidine(34) in tRNA(Ile2) + AMP + diphosphate + H(+)</text>
        <dbReference type="Rhea" id="RHEA:43744"/>
        <dbReference type="Rhea" id="RHEA-COMP:10625"/>
        <dbReference type="Rhea" id="RHEA-COMP:10670"/>
        <dbReference type="ChEBI" id="CHEBI:15378"/>
        <dbReference type="ChEBI" id="CHEBI:30616"/>
        <dbReference type="ChEBI" id="CHEBI:32551"/>
        <dbReference type="ChEBI" id="CHEBI:33019"/>
        <dbReference type="ChEBI" id="CHEBI:82748"/>
        <dbReference type="ChEBI" id="CHEBI:83665"/>
        <dbReference type="ChEBI" id="CHEBI:456215"/>
        <dbReference type="EC" id="6.3.4.19"/>
    </reaction>
</comment>
<evidence type="ECO:0000256" key="1">
    <source>
        <dbReference type="ARBA" id="ARBA00022598"/>
    </source>
</evidence>
<dbReference type="CDD" id="cd01992">
    <property type="entry name" value="TilS_N"/>
    <property type="match status" value="1"/>
</dbReference>
<comment type="similarity">
    <text evidence="6">Belongs to the tRNA(Ile)-lysidine synthase family.</text>
</comment>
<dbReference type="AlphaFoldDB" id="A0A6N1VHL2"/>
<evidence type="ECO:0000256" key="3">
    <source>
        <dbReference type="ARBA" id="ARBA00022741"/>
    </source>
</evidence>
<keyword evidence="4 6" id="KW-0067">ATP-binding</keyword>
<keyword evidence="9" id="KW-1185">Reference proteome</keyword>
<dbReference type="PANTHER" id="PTHR43033">
    <property type="entry name" value="TRNA(ILE)-LYSIDINE SYNTHASE-RELATED"/>
    <property type="match status" value="1"/>
</dbReference>
<dbReference type="InterPro" id="IPR012795">
    <property type="entry name" value="tRNA_Ile_lys_synt_N"/>
</dbReference>
<dbReference type="EMBL" id="CP054836">
    <property type="protein sequence ID" value="QKV20456.1"/>
    <property type="molecule type" value="Genomic_DNA"/>
</dbReference>
<feature type="domain" description="tRNA(Ile)-lysidine/2-thiocytidine synthase N-terminal" evidence="7">
    <location>
        <begin position="26"/>
        <end position="202"/>
    </location>
</feature>
<evidence type="ECO:0000313" key="9">
    <source>
        <dbReference type="Proteomes" id="UP000509367"/>
    </source>
</evidence>
<dbReference type="HAMAP" id="MF_01161">
    <property type="entry name" value="tRNA_Ile_lys_synt"/>
    <property type="match status" value="1"/>
</dbReference>
<organism evidence="8 9">
    <name type="scientific">Oricola thermophila</name>
    <dbReference type="NCBI Taxonomy" id="2742145"/>
    <lineage>
        <taxon>Bacteria</taxon>
        <taxon>Pseudomonadati</taxon>
        <taxon>Pseudomonadota</taxon>
        <taxon>Alphaproteobacteria</taxon>
        <taxon>Hyphomicrobiales</taxon>
        <taxon>Ahrensiaceae</taxon>
        <taxon>Oricola</taxon>
    </lineage>
</organism>
<evidence type="ECO:0000259" key="7">
    <source>
        <dbReference type="Pfam" id="PF01171"/>
    </source>
</evidence>
<keyword evidence="6" id="KW-0963">Cytoplasm</keyword>
<proteinExistence type="inferred from homology"/>
<dbReference type="InterPro" id="IPR014729">
    <property type="entry name" value="Rossmann-like_a/b/a_fold"/>
</dbReference>
<dbReference type="NCBIfam" id="TIGR02432">
    <property type="entry name" value="lysidine_TilS_N"/>
    <property type="match status" value="1"/>
</dbReference>
<dbReference type="PANTHER" id="PTHR43033:SF1">
    <property type="entry name" value="TRNA(ILE)-LYSIDINE SYNTHASE-RELATED"/>
    <property type="match status" value="1"/>
</dbReference>
<reference evidence="8 9" key="1">
    <citation type="submission" date="2020-06" db="EMBL/GenBank/DDBJ databases">
        <title>Oricola thermophila sp. nov. isolated from a tidal sediments.</title>
        <authorList>
            <person name="Kwon K.K."/>
            <person name="Yang S.-H."/>
            <person name="Park M.-J."/>
        </authorList>
    </citation>
    <scope>NUCLEOTIDE SEQUENCE [LARGE SCALE GENOMIC DNA]</scope>
    <source>
        <strain evidence="8 9">MEBiC13590</strain>
    </source>
</reference>
<sequence length="365" mass="39982">MLTDSRAAEQARRNLFSIALPTDGRIVIALSGGSDSTALLVLAREVFSARGARDRMLAITVDHGLRSEAADEARRCGELCASLGIAHAVRRWEGEKPAKAVQAAAREARYGLLAEAAGDGIVLTGHTMDDQLETVAMRQARGAGRGLSGIAPATLYEKRTWFVRPLLTCRRADLRAQLSKEGMSWIEDPSNRDTRFERVRIRMAMRENDTLSDAAIRENFNLRRAESEQAAALLRDERRWRFDADSRAAEHVPGDDGAGPGTGLALAVVASWVGQCPNLPARDIIGRMIAFCEGAGKGERLTVSGCLLERRADHVRFRRESRNRRETGYGYDHLLPSPDFAVAQALCERAVGMSYPVPPVSGYPD</sequence>
<dbReference type="KEGG" id="orm:HTY61_19375"/>
<dbReference type="Gene3D" id="3.40.50.620">
    <property type="entry name" value="HUPs"/>
    <property type="match status" value="1"/>
</dbReference>
<evidence type="ECO:0000256" key="5">
    <source>
        <dbReference type="ARBA" id="ARBA00048539"/>
    </source>
</evidence>
<dbReference type="RefSeq" id="WP_175278347.1">
    <property type="nucleotide sequence ID" value="NZ_CP054836.1"/>
</dbReference>
<keyword evidence="3 6" id="KW-0547">Nucleotide-binding</keyword>
<gene>
    <name evidence="6 8" type="primary">tilS</name>
    <name evidence="8" type="ORF">HTY61_19375</name>
</gene>
<keyword evidence="1 6" id="KW-0436">Ligase</keyword>
<dbReference type="GO" id="GO:0032267">
    <property type="term" value="F:tRNA(Ile)-lysidine synthase activity"/>
    <property type="evidence" value="ECO:0007669"/>
    <property type="project" value="UniProtKB-EC"/>
</dbReference>
<dbReference type="GO" id="GO:0005524">
    <property type="term" value="F:ATP binding"/>
    <property type="evidence" value="ECO:0007669"/>
    <property type="project" value="UniProtKB-UniRule"/>
</dbReference>
<evidence type="ECO:0000256" key="6">
    <source>
        <dbReference type="HAMAP-Rule" id="MF_01161"/>
    </source>
</evidence>
<comment type="function">
    <text evidence="6">Ligates lysine onto the cytidine present at position 34 of the AUA codon-specific tRNA(Ile) that contains the anticodon CAU, in an ATP-dependent manner. Cytidine is converted to lysidine, thus changing the amino acid specificity of the tRNA from methionine to isoleucine.</text>
</comment>
<dbReference type="InterPro" id="IPR011063">
    <property type="entry name" value="TilS/TtcA_N"/>
</dbReference>
<comment type="domain">
    <text evidence="6">The N-terminal region contains the highly conserved SGGXDS motif, predicted to be a P-loop motif involved in ATP binding.</text>
</comment>
<dbReference type="InterPro" id="IPR012094">
    <property type="entry name" value="tRNA_Ile_lys_synt"/>
</dbReference>
<protein>
    <recommendedName>
        <fullName evidence="6">tRNA(Ile)-lysidine synthase</fullName>
        <ecNumber evidence="6">6.3.4.19</ecNumber>
    </recommendedName>
    <alternativeName>
        <fullName evidence="6">tRNA(Ile)-2-lysyl-cytidine synthase</fullName>
    </alternativeName>
    <alternativeName>
        <fullName evidence="6">tRNA(Ile)-lysidine synthetase</fullName>
    </alternativeName>
</protein>
<dbReference type="GO" id="GO:0005737">
    <property type="term" value="C:cytoplasm"/>
    <property type="evidence" value="ECO:0007669"/>
    <property type="project" value="UniProtKB-SubCell"/>
</dbReference>
<comment type="subcellular location">
    <subcellularLocation>
        <location evidence="6">Cytoplasm</location>
    </subcellularLocation>
</comment>
<dbReference type="Pfam" id="PF01171">
    <property type="entry name" value="ATP_bind_3"/>
    <property type="match status" value="1"/>
</dbReference>
<evidence type="ECO:0000256" key="2">
    <source>
        <dbReference type="ARBA" id="ARBA00022694"/>
    </source>
</evidence>
<evidence type="ECO:0000256" key="4">
    <source>
        <dbReference type="ARBA" id="ARBA00022840"/>
    </source>
</evidence>
<feature type="binding site" evidence="6">
    <location>
        <begin position="31"/>
        <end position="36"/>
    </location>
    <ligand>
        <name>ATP</name>
        <dbReference type="ChEBI" id="CHEBI:30616"/>
    </ligand>
</feature>
<keyword evidence="2 6" id="KW-0819">tRNA processing</keyword>
<dbReference type="Proteomes" id="UP000509367">
    <property type="component" value="Chromosome"/>
</dbReference>
<dbReference type="GO" id="GO:0006400">
    <property type="term" value="P:tRNA modification"/>
    <property type="evidence" value="ECO:0007669"/>
    <property type="project" value="UniProtKB-UniRule"/>
</dbReference>
<dbReference type="EC" id="6.3.4.19" evidence="6"/>
<accession>A0A6N1VHL2</accession>
<name>A0A6N1VHL2_9HYPH</name>
<evidence type="ECO:0000313" key="8">
    <source>
        <dbReference type="EMBL" id="QKV20456.1"/>
    </source>
</evidence>
<dbReference type="SUPFAM" id="SSF52402">
    <property type="entry name" value="Adenine nucleotide alpha hydrolases-like"/>
    <property type="match status" value="1"/>
</dbReference>